<dbReference type="InterPro" id="IPR016169">
    <property type="entry name" value="FAD-bd_PCMH_sub2"/>
</dbReference>
<keyword evidence="5" id="KW-0677">Repeat</keyword>
<evidence type="ECO:0000256" key="10">
    <source>
        <dbReference type="PROSITE-ProRule" id="PRU01193"/>
    </source>
</evidence>
<gene>
    <name evidence="14" type="ORF">LRS13_01225</name>
</gene>
<feature type="transmembrane region" description="Helical" evidence="11">
    <location>
        <begin position="6"/>
        <end position="28"/>
    </location>
</feature>
<keyword evidence="3" id="KW-1003">Cell membrane</keyword>
<keyword evidence="6 10" id="KW-1133">Transmembrane helix</keyword>
<dbReference type="Pfam" id="PF03471">
    <property type="entry name" value="CorC_HlyC"/>
    <property type="match status" value="1"/>
</dbReference>
<feature type="transmembrane region" description="Helical" evidence="11">
    <location>
        <begin position="59"/>
        <end position="78"/>
    </location>
</feature>
<keyword evidence="7 9" id="KW-0129">CBS domain</keyword>
<feature type="domain" description="CBS" evidence="12">
    <location>
        <begin position="212"/>
        <end position="271"/>
    </location>
</feature>
<keyword evidence="15" id="KW-1185">Reference proteome</keyword>
<evidence type="ECO:0000256" key="9">
    <source>
        <dbReference type="PROSITE-ProRule" id="PRU00703"/>
    </source>
</evidence>
<evidence type="ECO:0000313" key="15">
    <source>
        <dbReference type="Proteomes" id="UP001058860"/>
    </source>
</evidence>
<dbReference type="RefSeq" id="WP_353864671.1">
    <property type="nucleotide sequence ID" value="NZ_CP088295.1"/>
</dbReference>
<dbReference type="EMBL" id="CP088295">
    <property type="protein sequence ID" value="UUY04180.1"/>
    <property type="molecule type" value="Genomic_DNA"/>
</dbReference>
<dbReference type="SUPFAM" id="SSF54631">
    <property type="entry name" value="CBS-domain pair"/>
    <property type="match status" value="1"/>
</dbReference>
<name>A0ABY5PI21_9ACTN</name>
<evidence type="ECO:0000256" key="11">
    <source>
        <dbReference type="SAM" id="Phobius"/>
    </source>
</evidence>
<dbReference type="SUPFAM" id="SSF56176">
    <property type="entry name" value="FAD-binding/transporter-associated domain-like"/>
    <property type="match status" value="1"/>
</dbReference>
<dbReference type="Pfam" id="PF01595">
    <property type="entry name" value="CNNM"/>
    <property type="match status" value="1"/>
</dbReference>
<evidence type="ECO:0000256" key="4">
    <source>
        <dbReference type="ARBA" id="ARBA00022692"/>
    </source>
</evidence>
<keyword evidence="8 10" id="KW-0472">Membrane</keyword>
<feature type="domain" description="CBS" evidence="12">
    <location>
        <begin position="276"/>
        <end position="333"/>
    </location>
</feature>
<dbReference type="Gene3D" id="3.30.465.10">
    <property type="match status" value="1"/>
</dbReference>
<dbReference type="SMART" id="SM00116">
    <property type="entry name" value="CBS"/>
    <property type="match status" value="2"/>
</dbReference>
<dbReference type="Pfam" id="PF00571">
    <property type="entry name" value="CBS"/>
    <property type="match status" value="2"/>
</dbReference>
<evidence type="ECO:0000256" key="6">
    <source>
        <dbReference type="ARBA" id="ARBA00022989"/>
    </source>
</evidence>
<sequence length="432" mass="46155">MSTALEILAVLALVGLNAYFVIGEYSVVTARRGVLATRAHEGSRTAAAALKLMDEPVRVISTVQVGITGVGILTGALGEPLVRDILGDGVPVWLGFLISFGIVTYLTVVFGELVPKALTLDRAERLAMLMAPSITLLAVAFRPLVVVLERSAAIVLRPFGIREVIAGEGVASSEELRQLVDEAEGSGVIATAQEELLHNVFDFADQEARDVLVPADDLVWLDAALTPADAFARALKTGHSRFPVGEGSLDRVSGVVHLRDLARSATGGEATPIGQLCREVHVVPPTKDLGALLRELRQRHEQLAVVADEYGRTLGIVTVEDILEELVGEIEDEYDLPDASVEQLPDGRLRVAGTLTIDDFNETFGTTLPEEDAHTLAGLVFTSVGRLPARGEKVTAADVTLEVEELDGARIRRLLVTLPRAARAGDVRDPLA</sequence>
<dbReference type="PROSITE" id="PS51846">
    <property type="entry name" value="CNNM"/>
    <property type="match status" value="1"/>
</dbReference>
<organism evidence="14 15">
    <name type="scientific">Svornostia abyssi</name>
    <dbReference type="NCBI Taxonomy" id="2898438"/>
    <lineage>
        <taxon>Bacteria</taxon>
        <taxon>Bacillati</taxon>
        <taxon>Actinomycetota</taxon>
        <taxon>Thermoleophilia</taxon>
        <taxon>Solirubrobacterales</taxon>
        <taxon>Baekduiaceae</taxon>
        <taxon>Svornostia</taxon>
    </lineage>
</organism>
<dbReference type="PROSITE" id="PS51371">
    <property type="entry name" value="CBS"/>
    <property type="match status" value="2"/>
</dbReference>
<dbReference type="Gene3D" id="3.10.580.10">
    <property type="entry name" value="CBS-domain"/>
    <property type="match status" value="1"/>
</dbReference>
<evidence type="ECO:0000259" key="13">
    <source>
        <dbReference type="PROSITE" id="PS51846"/>
    </source>
</evidence>
<reference evidence="15" key="1">
    <citation type="submission" date="2021-11" db="EMBL/GenBank/DDBJ databases">
        <title>Cultivation dependent microbiological survey of springs from the worlds oldest radium mine currently devoted to the extraction of radon-saturated water.</title>
        <authorList>
            <person name="Kapinusova G."/>
            <person name="Smrhova T."/>
            <person name="Strejcek M."/>
            <person name="Suman J."/>
            <person name="Jani K."/>
            <person name="Pajer P."/>
            <person name="Uhlik O."/>
        </authorList>
    </citation>
    <scope>NUCLEOTIDE SEQUENCE [LARGE SCALE GENOMIC DNA]</scope>
    <source>
        <strain evidence="15">J379</strain>
    </source>
</reference>
<feature type="domain" description="CNNM transmembrane" evidence="13">
    <location>
        <begin position="1"/>
        <end position="193"/>
    </location>
</feature>
<accession>A0ABY5PI21</accession>
<evidence type="ECO:0000256" key="3">
    <source>
        <dbReference type="ARBA" id="ARBA00022475"/>
    </source>
</evidence>
<comment type="subcellular location">
    <subcellularLocation>
        <location evidence="1">Cell membrane</location>
        <topology evidence="1">Multi-pass membrane protein</topology>
    </subcellularLocation>
</comment>
<feature type="transmembrane region" description="Helical" evidence="11">
    <location>
        <begin position="90"/>
        <end position="114"/>
    </location>
</feature>
<evidence type="ECO:0000259" key="12">
    <source>
        <dbReference type="PROSITE" id="PS51371"/>
    </source>
</evidence>
<evidence type="ECO:0000256" key="5">
    <source>
        <dbReference type="ARBA" id="ARBA00022737"/>
    </source>
</evidence>
<dbReference type="InterPro" id="IPR000644">
    <property type="entry name" value="CBS_dom"/>
</dbReference>
<dbReference type="InterPro" id="IPR005170">
    <property type="entry name" value="Transptr-assoc_dom"/>
</dbReference>
<evidence type="ECO:0000256" key="7">
    <source>
        <dbReference type="ARBA" id="ARBA00023122"/>
    </source>
</evidence>
<keyword evidence="4 10" id="KW-0812">Transmembrane</keyword>
<dbReference type="Proteomes" id="UP001058860">
    <property type="component" value="Chromosome"/>
</dbReference>
<dbReference type="InterPro" id="IPR051676">
    <property type="entry name" value="UPF0053_domain"/>
</dbReference>
<dbReference type="InterPro" id="IPR046342">
    <property type="entry name" value="CBS_dom_sf"/>
</dbReference>
<dbReference type="InterPro" id="IPR002550">
    <property type="entry name" value="CNNM"/>
</dbReference>
<proteinExistence type="inferred from homology"/>
<dbReference type="InterPro" id="IPR036318">
    <property type="entry name" value="FAD-bd_PCMH-like_sf"/>
</dbReference>
<evidence type="ECO:0000313" key="14">
    <source>
        <dbReference type="EMBL" id="UUY04180.1"/>
    </source>
</evidence>
<dbReference type="InterPro" id="IPR044751">
    <property type="entry name" value="Ion_transp-like_CBS"/>
</dbReference>
<feature type="transmembrane region" description="Helical" evidence="11">
    <location>
        <begin position="126"/>
        <end position="148"/>
    </location>
</feature>
<evidence type="ECO:0000256" key="1">
    <source>
        <dbReference type="ARBA" id="ARBA00004651"/>
    </source>
</evidence>
<dbReference type="SMART" id="SM01091">
    <property type="entry name" value="CorC_HlyC"/>
    <property type="match status" value="1"/>
</dbReference>
<evidence type="ECO:0000256" key="8">
    <source>
        <dbReference type="ARBA" id="ARBA00023136"/>
    </source>
</evidence>
<dbReference type="CDD" id="cd04590">
    <property type="entry name" value="CBS_pair_CorC_HlyC_assoc"/>
    <property type="match status" value="1"/>
</dbReference>
<dbReference type="PANTHER" id="PTHR43099:SF5">
    <property type="entry name" value="HLYC_CORC FAMILY TRANSPORTER"/>
    <property type="match status" value="1"/>
</dbReference>
<evidence type="ECO:0000256" key="2">
    <source>
        <dbReference type="ARBA" id="ARBA00006337"/>
    </source>
</evidence>
<comment type="similarity">
    <text evidence="2">Belongs to the UPF0053 family.</text>
</comment>
<protein>
    <submittedName>
        <fullName evidence="14">Hemolysin family protein</fullName>
    </submittedName>
</protein>
<dbReference type="PANTHER" id="PTHR43099">
    <property type="entry name" value="UPF0053 PROTEIN YRKA"/>
    <property type="match status" value="1"/>
</dbReference>